<gene>
    <name evidence="1" type="ORF">CSSPJE1EN2_LOCUS19224</name>
</gene>
<dbReference type="Proteomes" id="UP001497522">
    <property type="component" value="Chromosome 5"/>
</dbReference>
<accession>A0ABP1BN24</accession>
<protein>
    <submittedName>
        <fullName evidence="1">Uncharacterized protein</fullName>
    </submittedName>
</protein>
<dbReference type="EMBL" id="OZ023706">
    <property type="protein sequence ID" value="CAK9877182.1"/>
    <property type="molecule type" value="Genomic_DNA"/>
</dbReference>
<dbReference type="PANTHER" id="PTHR48040">
    <property type="entry name" value="PLEIOTROPIC DRUG RESISTANCE PROTEIN 1-LIKE ISOFORM X1"/>
    <property type="match status" value="1"/>
</dbReference>
<reference evidence="1" key="1">
    <citation type="submission" date="2024-03" db="EMBL/GenBank/DDBJ databases">
        <authorList>
            <consortium name="ELIXIR-Norway"/>
            <consortium name="Elixir Norway"/>
        </authorList>
    </citation>
    <scope>NUCLEOTIDE SEQUENCE</scope>
</reference>
<proteinExistence type="predicted"/>
<organism evidence="1 2">
    <name type="scientific">Sphagnum jensenii</name>
    <dbReference type="NCBI Taxonomy" id="128206"/>
    <lineage>
        <taxon>Eukaryota</taxon>
        <taxon>Viridiplantae</taxon>
        <taxon>Streptophyta</taxon>
        <taxon>Embryophyta</taxon>
        <taxon>Bryophyta</taxon>
        <taxon>Sphagnophytina</taxon>
        <taxon>Sphagnopsida</taxon>
        <taxon>Sphagnales</taxon>
        <taxon>Sphagnaceae</taxon>
        <taxon>Sphagnum</taxon>
    </lineage>
</organism>
<keyword evidence="2" id="KW-1185">Reference proteome</keyword>
<evidence type="ECO:0000313" key="2">
    <source>
        <dbReference type="Proteomes" id="UP001497522"/>
    </source>
</evidence>
<sequence length="109" mass="12792">MNPKNLNPLHTSNSRRVVNWSALTGVDNASRRNMANDDEEALKWAALERLPTYERVRNTLFQKASGGIDQIDVRNLSLLERQYLVDKLLKVTERDNERFLNKLRRRIDK</sequence>
<name>A0ABP1BN24_9BRYO</name>
<evidence type="ECO:0000313" key="1">
    <source>
        <dbReference type="EMBL" id="CAK9877182.1"/>
    </source>
</evidence>
<dbReference type="PANTHER" id="PTHR48040:SF35">
    <property type="entry name" value="ABC TRANSPORTER G FAMILY MEMBER 39-LIKE"/>
    <property type="match status" value="1"/>
</dbReference>